<name>A0ABR2FPV4_9ROSI</name>
<evidence type="ECO:0000313" key="2">
    <source>
        <dbReference type="Proteomes" id="UP001472677"/>
    </source>
</evidence>
<sequence length="115" mass="12977">MFTNWHRKVGFVDLETDLKAKMVCFQTNALKANTREGCFKLLLLALNINMAIVSTSNSKLLVILRLPSLSNKFFMLGIDSIGRKIHDDAFKSNLPGFSISLLEPQLKTVQLYMKA</sequence>
<dbReference type="Proteomes" id="UP001472677">
    <property type="component" value="Unassembled WGS sequence"/>
</dbReference>
<accession>A0ABR2FPV4</accession>
<evidence type="ECO:0000313" key="1">
    <source>
        <dbReference type="EMBL" id="KAK8584028.1"/>
    </source>
</evidence>
<dbReference type="EMBL" id="JBBPBM010000005">
    <property type="protein sequence ID" value="KAK8584028.1"/>
    <property type="molecule type" value="Genomic_DNA"/>
</dbReference>
<comment type="caution">
    <text evidence="1">The sequence shown here is derived from an EMBL/GenBank/DDBJ whole genome shotgun (WGS) entry which is preliminary data.</text>
</comment>
<organism evidence="1 2">
    <name type="scientific">Hibiscus sabdariffa</name>
    <name type="common">roselle</name>
    <dbReference type="NCBI Taxonomy" id="183260"/>
    <lineage>
        <taxon>Eukaryota</taxon>
        <taxon>Viridiplantae</taxon>
        <taxon>Streptophyta</taxon>
        <taxon>Embryophyta</taxon>
        <taxon>Tracheophyta</taxon>
        <taxon>Spermatophyta</taxon>
        <taxon>Magnoliopsida</taxon>
        <taxon>eudicotyledons</taxon>
        <taxon>Gunneridae</taxon>
        <taxon>Pentapetalae</taxon>
        <taxon>rosids</taxon>
        <taxon>malvids</taxon>
        <taxon>Malvales</taxon>
        <taxon>Malvaceae</taxon>
        <taxon>Malvoideae</taxon>
        <taxon>Hibiscus</taxon>
    </lineage>
</organism>
<reference evidence="1 2" key="1">
    <citation type="journal article" date="2024" name="G3 (Bethesda)">
        <title>Genome assembly of Hibiscus sabdariffa L. provides insights into metabolisms of medicinal natural products.</title>
        <authorList>
            <person name="Kim T."/>
        </authorList>
    </citation>
    <scope>NUCLEOTIDE SEQUENCE [LARGE SCALE GENOMIC DNA]</scope>
    <source>
        <strain evidence="1">TK-2024</strain>
        <tissue evidence="1">Old leaves</tissue>
    </source>
</reference>
<gene>
    <name evidence="1" type="ORF">V6N12_068279</name>
</gene>
<proteinExistence type="predicted"/>
<protein>
    <submittedName>
        <fullName evidence="1">Uncharacterized protein</fullName>
    </submittedName>
</protein>
<keyword evidence="2" id="KW-1185">Reference proteome</keyword>